<dbReference type="InterPro" id="IPR050762">
    <property type="entry name" value="HD-ZIP_Homeobox_LZ_Class_II"/>
</dbReference>
<keyword evidence="4 8" id="KW-0238">DNA-binding</keyword>
<dbReference type="InterPro" id="IPR001356">
    <property type="entry name" value="HD"/>
</dbReference>
<dbReference type="AlphaFoldDB" id="A0A067GP26"/>
<feature type="domain" description="Homeobox" evidence="12">
    <location>
        <begin position="97"/>
        <end position="157"/>
    </location>
</feature>
<dbReference type="Pfam" id="PF02183">
    <property type="entry name" value="HALZ"/>
    <property type="match status" value="1"/>
</dbReference>
<feature type="region of interest" description="Disordered" evidence="11">
    <location>
        <begin position="81"/>
        <end position="103"/>
    </location>
</feature>
<keyword evidence="5 8" id="KW-0371">Homeobox</keyword>
<dbReference type="PANTHER" id="PTHR45714:SF24">
    <property type="entry name" value="HOMEOBOX DOMAIN-CONTAINING PROTEIN"/>
    <property type="match status" value="1"/>
</dbReference>
<dbReference type="InterPro" id="IPR009057">
    <property type="entry name" value="Homeodomain-like_sf"/>
</dbReference>
<evidence type="ECO:0000256" key="3">
    <source>
        <dbReference type="ARBA" id="ARBA00023015"/>
    </source>
</evidence>
<dbReference type="eggNOG" id="KOG0483">
    <property type="taxonomic scope" value="Eukaryota"/>
</dbReference>
<sequence length="260" mass="29073">MEFDDSTCLGLGIQGALPQSDDHDHQKKNGKKLILKDDQLLPSLTLGRRSENTLKSATKEKESTDVLQQASCMSMSMSALSSISNSKGIRDHHEDEGGSPRKKLRLTKPQFATLEDTFKEHSTLSPKQKQGLAEKLNLRPRQVEVWFQNRRARSKLKQTEVECELLKRCCEKLKDENKRLQREVQELKSMKLSGAPLYMKLPAPTLTVCPSCDEKLDGGDGRDVYGDGYGDGDGSSTSRSSFTFGSKHLYNSFTHPSAFC</sequence>
<dbReference type="PaxDb" id="2711-XP_006472352.1"/>
<keyword evidence="7 8" id="KW-0539">Nucleus</keyword>
<feature type="region of interest" description="Disordered" evidence="11">
    <location>
        <begin position="13"/>
        <end position="34"/>
    </location>
</feature>
<dbReference type="Gene3D" id="1.10.10.60">
    <property type="entry name" value="Homeodomain-like"/>
    <property type="match status" value="1"/>
</dbReference>
<evidence type="ECO:0000313" key="13">
    <source>
        <dbReference type="EMBL" id="KDO81384.1"/>
    </source>
</evidence>
<protein>
    <recommendedName>
        <fullName evidence="12">Homeobox domain-containing protein</fullName>
    </recommendedName>
</protein>
<evidence type="ECO:0000256" key="2">
    <source>
        <dbReference type="ARBA" id="ARBA00006074"/>
    </source>
</evidence>
<dbReference type="PROSITE" id="PS50071">
    <property type="entry name" value="HOMEOBOX_2"/>
    <property type="match status" value="1"/>
</dbReference>
<keyword evidence="14" id="KW-1185">Reference proteome</keyword>
<comment type="similarity">
    <text evidence="2">Belongs to the HD-ZIP homeobox family. Class II subfamily.</text>
</comment>
<dbReference type="EMBL" id="KK784876">
    <property type="protein sequence ID" value="KDO81384.1"/>
    <property type="molecule type" value="Genomic_DNA"/>
</dbReference>
<dbReference type="InterPro" id="IPR003106">
    <property type="entry name" value="Leu_zip_homeo"/>
</dbReference>
<dbReference type="InterPro" id="IPR017970">
    <property type="entry name" value="Homeobox_CS"/>
</dbReference>
<evidence type="ECO:0000256" key="7">
    <source>
        <dbReference type="ARBA" id="ARBA00023242"/>
    </source>
</evidence>
<dbReference type="Proteomes" id="UP000027120">
    <property type="component" value="Unassembled WGS sequence"/>
</dbReference>
<keyword evidence="3" id="KW-0805">Transcription regulation</keyword>
<dbReference type="SMART" id="SM00389">
    <property type="entry name" value="HOX"/>
    <property type="match status" value="1"/>
</dbReference>
<dbReference type="CDD" id="cd00086">
    <property type="entry name" value="homeodomain"/>
    <property type="match status" value="1"/>
</dbReference>
<evidence type="ECO:0000256" key="6">
    <source>
        <dbReference type="ARBA" id="ARBA00023163"/>
    </source>
</evidence>
<dbReference type="GO" id="GO:0000981">
    <property type="term" value="F:DNA-binding transcription factor activity, RNA polymerase II-specific"/>
    <property type="evidence" value="ECO:0007669"/>
    <property type="project" value="InterPro"/>
</dbReference>
<evidence type="ECO:0000256" key="8">
    <source>
        <dbReference type="PROSITE-ProRule" id="PRU00108"/>
    </source>
</evidence>
<evidence type="ECO:0000256" key="9">
    <source>
        <dbReference type="RuleBase" id="RU000682"/>
    </source>
</evidence>
<keyword evidence="10" id="KW-0175">Coiled coil</keyword>
<evidence type="ECO:0000256" key="5">
    <source>
        <dbReference type="ARBA" id="ARBA00023155"/>
    </source>
</evidence>
<evidence type="ECO:0000256" key="10">
    <source>
        <dbReference type="SAM" id="Coils"/>
    </source>
</evidence>
<dbReference type="Pfam" id="PF00046">
    <property type="entry name" value="Homeodomain"/>
    <property type="match status" value="1"/>
</dbReference>
<proteinExistence type="inferred from homology"/>
<feature type="coiled-coil region" evidence="10">
    <location>
        <begin position="156"/>
        <end position="193"/>
    </location>
</feature>
<evidence type="ECO:0000313" key="14">
    <source>
        <dbReference type="Proteomes" id="UP000027120"/>
    </source>
</evidence>
<dbReference type="SUPFAM" id="SSF46689">
    <property type="entry name" value="Homeodomain-like"/>
    <property type="match status" value="1"/>
</dbReference>
<dbReference type="GO" id="GO:0005634">
    <property type="term" value="C:nucleus"/>
    <property type="evidence" value="ECO:0007669"/>
    <property type="project" value="UniProtKB-SubCell"/>
</dbReference>
<gene>
    <name evidence="13" type="ORF">CISIN_1g024915mg</name>
</gene>
<comment type="subcellular location">
    <subcellularLocation>
        <location evidence="1 8 9">Nucleus</location>
    </subcellularLocation>
</comment>
<accession>A0A067GP26</accession>
<evidence type="ECO:0000259" key="12">
    <source>
        <dbReference type="PROSITE" id="PS50071"/>
    </source>
</evidence>
<name>A0A067GP26_CITSI</name>
<dbReference type="SMART" id="SM00340">
    <property type="entry name" value="HALZ"/>
    <property type="match status" value="1"/>
</dbReference>
<organism evidence="13 14">
    <name type="scientific">Citrus sinensis</name>
    <name type="common">Sweet orange</name>
    <name type="synonym">Citrus aurantium var. sinensis</name>
    <dbReference type="NCBI Taxonomy" id="2711"/>
    <lineage>
        <taxon>Eukaryota</taxon>
        <taxon>Viridiplantae</taxon>
        <taxon>Streptophyta</taxon>
        <taxon>Embryophyta</taxon>
        <taxon>Tracheophyta</taxon>
        <taxon>Spermatophyta</taxon>
        <taxon>Magnoliopsida</taxon>
        <taxon>eudicotyledons</taxon>
        <taxon>Gunneridae</taxon>
        <taxon>Pentapetalae</taxon>
        <taxon>rosids</taxon>
        <taxon>malvids</taxon>
        <taxon>Sapindales</taxon>
        <taxon>Rutaceae</taxon>
        <taxon>Aurantioideae</taxon>
        <taxon>Citrus</taxon>
    </lineage>
</organism>
<feature type="DNA-binding region" description="Homeobox" evidence="8">
    <location>
        <begin position="99"/>
        <end position="158"/>
    </location>
</feature>
<dbReference type="GO" id="GO:0043565">
    <property type="term" value="F:sequence-specific DNA binding"/>
    <property type="evidence" value="ECO:0007669"/>
    <property type="project" value="InterPro"/>
</dbReference>
<feature type="compositionally biased region" description="Basic and acidic residues" evidence="11">
    <location>
        <begin position="88"/>
        <end position="99"/>
    </location>
</feature>
<evidence type="ECO:0000256" key="4">
    <source>
        <dbReference type="ARBA" id="ARBA00023125"/>
    </source>
</evidence>
<evidence type="ECO:0000256" key="11">
    <source>
        <dbReference type="SAM" id="MobiDB-lite"/>
    </source>
</evidence>
<dbReference type="PANTHER" id="PTHR45714">
    <property type="entry name" value="HOMEOBOX-LEUCINE ZIPPER PROTEIN HAT14"/>
    <property type="match status" value="1"/>
</dbReference>
<dbReference type="SMR" id="A0A067GP26"/>
<keyword evidence="6" id="KW-0804">Transcription</keyword>
<dbReference type="PROSITE" id="PS00027">
    <property type="entry name" value="HOMEOBOX_1"/>
    <property type="match status" value="1"/>
</dbReference>
<evidence type="ECO:0000256" key="1">
    <source>
        <dbReference type="ARBA" id="ARBA00004123"/>
    </source>
</evidence>
<reference evidence="13 14" key="1">
    <citation type="submission" date="2014-04" db="EMBL/GenBank/DDBJ databases">
        <authorList>
            <consortium name="International Citrus Genome Consortium"/>
            <person name="Gmitter F."/>
            <person name="Chen C."/>
            <person name="Farmerie W."/>
            <person name="Harkins T."/>
            <person name="Desany B."/>
            <person name="Mohiuddin M."/>
            <person name="Kodira C."/>
            <person name="Borodovsky M."/>
            <person name="Lomsadze A."/>
            <person name="Burns P."/>
            <person name="Jenkins J."/>
            <person name="Prochnik S."/>
            <person name="Shu S."/>
            <person name="Chapman J."/>
            <person name="Pitluck S."/>
            <person name="Schmutz J."/>
            <person name="Rokhsar D."/>
        </authorList>
    </citation>
    <scope>NUCLEOTIDE SEQUENCE</scope>
</reference>